<dbReference type="AlphaFoldDB" id="A0A0E9TTS3"/>
<proteinExistence type="predicted"/>
<evidence type="ECO:0000313" key="1">
    <source>
        <dbReference type="EMBL" id="JAH56951.1"/>
    </source>
</evidence>
<accession>A0A0E9TTS3</accession>
<organism evidence="1">
    <name type="scientific">Anguilla anguilla</name>
    <name type="common">European freshwater eel</name>
    <name type="synonym">Muraena anguilla</name>
    <dbReference type="NCBI Taxonomy" id="7936"/>
    <lineage>
        <taxon>Eukaryota</taxon>
        <taxon>Metazoa</taxon>
        <taxon>Chordata</taxon>
        <taxon>Craniata</taxon>
        <taxon>Vertebrata</taxon>
        <taxon>Euteleostomi</taxon>
        <taxon>Actinopterygii</taxon>
        <taxon>Neopterygii</taxon>
        <taxon>Teleostei</taxon>
        <taxon>Anguilliformes</taxon>
        <taxon>Anguillidae</taxon>
        <taxon>Anguilla</taxon>
    </lineage>
</organism>
<protein>
    <submittedName>
        <fullName evidence="1">Uncharacterized protein</fullName>
    </submittedName>
</protein>
<reference evidence="1" key="2">
    <citation type="journal article" date="2015" name="Fish Shellfish Immunol.">
        <title>Early steps in the European eel (Anguilla anguilla)-Vibrio vulnificus interaction in the gills: Role of the RtxA13 toxin.</title>
        <authorList>
            <person name="Callol A."/>
            <person name="Pajuelo D."/>
            <person name="Ebbesson L."/>
            <person name="Teles M."/>
            <person name="MacKenzie S."/>
            <person name="Amaro C."/>
        </authorList>
    </citation>
    <scope>NUCLEOTIDE SEQUENCE</scope>
</reference>
<reference evidence="1" key="1">
    <citation type="submission" date="2014-11" db="EMBL/GenBank/DDBJ databases">
        <authorList>
            <person name="Amaro Gonzalez C."/>
        </authorList>
    </citation>
    <scope>NUCLEOTIDE SEQUENCE</scope>
</reference>
<name>A0A0E9TTS3_ANGAN</name>
<dbReference type="EMBL" id="GBXM01051626">
    <property type="protein sequence ID" value="JAH56951.1"/>
    <property type="molecule type" value="Transcribed_RNA"/>
</dbReference>
<sequence length="18" mass="2218">MGPPIKRHLQFSFDYPKR</sequence>